<keyword evidence="3 9" id="KW-1133">Transmembrane helix</keyword>
<dbReference type="PANTHER" id="PTHR24248">
    <property type="entry name" value="ADRENERGIC RECEPTOR-RELATED G-PROTEIN COUPLED RECEPTOR"/>
    <property type="match status" value="1"/>
</dbReference>
<reference evidence="10" key="2">
    <citation type="submission" date="2025-09" db="UniProtKB">
        <authorList>
            <consortium name="Ensembl"/>
        </authorList>
    </citation>
    <scope>IDENTIFICATION</scope>
</reference>
<dbReference type="Pfam" id="PF00001">
    <property type="entry name" value="7tm_1"/>
    <property type="match status" value="1"/>
</dbReference>
<dbReference type="GO" id="GO:0005886">
    <property type="term" value="C:plasma membrane"/>
    <property type="evidence" value="ECO:0007669"/>
    <property type="project" value="TreeGrafter"/>
</dbReference>
<feature type="transmembrane region" description="Helical" evidence="9">
    <location>
        <begin position="284"/>
        <end position="303"/>
    </location>
</feature>
<evidence type="ECO:0000256" key="3">
    <source>
        <dbReference type="ARBA" id="ARBA00022989"/>
    </source>
</evidence>
<dbReference type="GO" id="GO:0071880">
    <property type="term" value="P:adenylate cyclase-activating adrenergic receptor signaling pathway"/>
    <property type="evidence" value="ECO:0007669"/>
    <property type="project" value="TreeGrafter"/>
</dbReference>
<feature type="transmembrane region" description="Helical" evidence="9">
    <location>
        <begin position="215"/>
        <end position="239"/>
    </location>
</feature>
<dbReference type="Ensembl" id="ENSJJAT00000023688.1">
    <property type="protein sequence ID" value="ENSJJAP00000017170.1"/>
    <property type="gene ID" value="ENSJJAG00000018802.1"/>
</dbReference>
<evidence type="ECO:0000256" key="8">
    <source>
        <dbReference type="SAM" id="MobiDB-lite"/>
    </source>
</evidence>
<keyword evidence="2 9" id="KW-0812">Transmembrane</keyword>
<evidence type="ECO:0000256" key="7">
    <source>
        <dbReference type="ARBA" id="ARBA00023224"/>
    </source>
</evidence>
<evidence type="ECO:0000256" key="1">
    <source>
        <dbReference type="ARBA" id="ARBA00004141"/>
    </source>
</evidence>
<feature type="transmembrane region" description="Helical" evidence="9">
    <location>
        <begin position="173"/>
        <end position="195"/>
    </location>
</feature>
<evidence type="ECO:0000256" key="9">
    <source>
        <dbReference type="SAM" id="Phobius"/>
    </source>
</evidence>
<proteinExistence type="predicted"/>
<evidence type="ECO:0000256" key="5">
    <source>
        <dbReference type="ARBA" id="ARBA00023136"/>
    </source>
</evidence>
<evidence type="ECO:0000256" key="4">
    <source>
        <dbReference type="ARBA" id="ARBA00023040"/>
    </source>
</evidence>
<dbReference type="GeneTree" id="ENSGT01010000229817"/>
<dbReference type="PRINTS" id="PR00237">
    <property type="entry name" value="GPCRRHODOPSN"/>
</dbReference>
<comment type="subcellular location">
    <subcellularLocation>
        <location evidence="1">Membrane</location>
        <topology evidence="1">Multi-pass membrane protein</topology>
    </subcellularLocation>
</comment>
<dbReference type="Gene3D" id="1.20.1070.10">
    <property type="entry name" value="Rhodopsin 7-helix transmembrane proteins"/>
    <property type="match status" value="2"/>
</dbReference>
<keyword evidence="5 9" id="KW-0472">Membrane</keyword>
<keyword evidence="11" id="KW-1185">Reference proteome</keyword>
<dbReference type="Proteomes" id="UP000694385">
    <property type="component" value="Unassembled WGS sequence"/>
</dbReference>
<dbReference type="GO" id="GO:0004993">
    <property type="term" value="F:G protein-coupled serotonin receptor activity"/>
    <property type="evidence" value="ECO:0007669"/>
    <property type="project" value="InterPro"/>
</dbReference>
<evidence type="ECO:0000313" key="11">
    <source>
        <dbReference type="Proteomes" id="UP000694385"/>
    </source>
</evidence>
<dbReference type="AlphaFoldDB" id="A0A8C5P208"/>
<evidence type="ECO:0000313" key="10">
    <source>
        <dbReference type="Ensembl" id="ENSJJAP00000017170.1"/>
    </source>
</evidence>
<dbReference type="InterPro" id="IPR000431">
    <property type="entry name" value="5HT5B_rcpt"/>
</dbReference>
<organism evidence="10 11">
    <name type="scientific">Jaculus jaculus</name>
    <name type="common">Lesser Egyptian jerboa</name>
    <dbReference type="NCBI Taxonomy" id="51337"/>
    <lineage>
        <taxon>Eukaryota</taxon>
        <taxon>Metazoa</taxon>
        <taxon>Chordata</taxon>
        <taxon>Craniata</taxon>
        <taxon>Vertebrata</taxon>
        <taxon>Euteleostomi</taxon>
        <taxon>Mammalia</taxon>
        <taxon>Eutheria</taxon>
        <taxon>Euarchontoglires</taxon>
        <taxon>Glires</taxon>
        <taxon>Rodentia</taxon>
        <taxon>Myomorpha</taxon>
        <taxon>Dipodoidea</taxon>
        <taxon>Dipodidae</taxon>
        <taxon>Dipodinae</taxon>
        <taxon>Jaculus</taxon>
    </lineage>
</organism>
<name>A0A8C5P208_JACJA</name>
<dbReference type="PANTHER" id="PTHR24248:SF202">
    <property type="entry name" value="5-HYDROXYTRYPTAMINE RECEPTOR 5A"/>
    <property type="match status" value="1"/>
</dbReference>
<feature type="transmembrane region" description="Helical" evidence="9">
    <location>
        <begin position="48"/>
        <end position="75"/>
    </location>
</feature>
<reference evidence="10" key="1">
    <citation type="submission" date="2025-08" db="UniProtKB">
        <authorList>
            <consortium name="Ensembl"/>
        </authorList>
    </citation>
    <scope>IDENTIFICATION</scope>
</reference>
<evidence type="ECO:0000256" key="6">
    <source>
        <dbReference type="ARBA" id="ARBA00023170"/>
    </source>
</evidence>
<keyword evidence="4" id="KW-0297">G-protein coupled receptor</keyword>
<dbReference type="SUPFAM" id="SSF81321">
    <property type="entry name" value="Family A G protein-coupled receptor-like"/>
    <property type="match status" value="1"/>
</dbReference>
<dbReference type="PRINTS" id="PR00519">
    <property type="entry name" value="5HT5BRECEPTR"/>
</dbReference>
<accession>A0A8C5P208</accession>
<sequence>MEAANLSAATSRVAFSLGPETCCGNPRPGGLVGSTPEGTALPGWDLPFSVFTVLMVTLLVLLILAPSPWNLLALVTILRVRAFHRVPHNLVAPTAVSDQLVAALVMPLSLVSDLSAGRRWQLGRKESVPRVDLLRRAVLHSEHLGRGGHRAGPLQSVTRHPRYTPRTRPGRRALLMALTWAPAALIALAPLLFAWGEAYDVRRQRCKVSQEPSYAFTTCGAIYLPLGVLFYLFFFFNFLCSKSKEGPHEAEMVFTPRCQANVSFQSSRDSWREEKRAAMMGGPWLALCWIPFFLADIFLWLGYSNSFFNPLIYTAFNKNYNNAFKSLFTK</sequence>
<feature type="region of interest" description="Disordered" evidence="8">
    <location>
        <begin position="145"/>
        <end position="166"/>
    </location>
</feature>
<evidence type="ECO:0000256" key="2">
    <source>
        <dbReference type="ARBA" id="ARBA00022692"/>
    </source>
</evidence>
<dbReference type="GO" id="GO:0043410">
    <property type="term" value="P:positive regulation of MAPK cascade"/>
    <property type="evidence" value="ECO:0007669"/>
    <property type="project" value="TreeGrafter"/>
</dbReference>
<protein>
    <submittedName>
        <fullName evidence="10">Uncharacterized protein</fullName>
    </submittedName>
</protein>
<keyword evidence="7" id="KW-0807">Transducer</keyword>
<keyword evidence="6" id="KW-0675">Receptor</keyword>
<dbReference type="InterPro" id="IPR000276">
    <property type="entry name" value="GPCR_Rhodpsn"/>
</dbReference>